<reference evidence="2 3" key="1">
    <citation type="journal article" date="2017" name="Curr. Biol.">
        <title>Genome architecture and evolution of a unichromosomal asexual nematode.</title>
        <authorList>
            <person name="Fradin H."/>
            <person name="Zegar C."/>
            <person name="Gutwein M."/>
            <person name="Lucas J."/>
            <person name="Kovtun M."/>
            <person name="Corcoran D."/>
            <person name="Baugh L.R."/>
            <person name="Kiontke K."/>
            <person name="Gunsalus K."/>
            <person name="Fitch D.H."/>
            <person name="Piano F."/>
        </authorList>
    </citation>
    <scope>NUCLEOTIDE SEQUENCE [LARGE SCALE GENOMIC DNA]</scope>
    <source>
        <strain evidence="2">PF1309</strain>
    </source>
</reference>
<accession>A0A2A2M2K8</accession>
<comment type="caution">
    <text evidence="2">The sequence shown here is derived from an EMBL/GenBank/DDBJ whole genome shotgun (WGS) entry which is preliminary data.</text>
</comment>
<name>A0A2A2M2K8_9BILA</name>
<evidence type="ECO:0000256" key="1">
    <source>
        <dbReference type="SAM" id="MobiDB-lite"/>
    </source>
</evidence>
<feature type="region of interest" description="Disordered" evidence="1">
    <location>
        <begin position="1"/>
        <end position="40"/>
    </location>
</feature>
<feature type="compositionally biased region" description="Low complexity" evidence="1">
    <location>
        <begin position="78"/>
        <end position="92"/>
    </location>
</feature>
<keyword evidence="3" id="KW-1185">Reference proteome</keyword>
<dbReference type="EMBL" id="LIAE01006091">
    <property type="protein sequence ID" value="PAV92669.1"/>
    <property type="molecule type" value="Genomic_DNA"/>
</dbReference>
<proteinExistence type="predicted"/>
<evidence type="ECO:0000313" key="3">
    <source>
        <dbReference type="Proteomes" id="UP000218231"/>
    </source>
</evidence>
<gene>
    <name evidence="2" type="ORF">WR25_21582</name>
</gene>
<feature type="region of interest" description="Disordered" evidence="1">
    <location>
        <begin position="78"/>
        <end position="105"/>
    </location>
</feature>
<dbReference type="Proteomes" id="UP000218231">
    <property type="component" value="Unassembled WGS sequence"/>
</dbReference>
<evidence type="ECO:0000313" key="2">
    <source>
        <dbReference type="EMBL" id="PAV92669.1"/>
    </source>
</evidence>
<protein>
    <submittedName>
        <fullName evidence="2">Uncharacterized protein</fullName>
    </submittedName>
</protein>
<organism evidence="2 3">
    <name type="scientific">Diploscapter pachys</name>
    <dbReference type="NCBI Taxonomy" id="2018661"/>
    <lineage>
        <taxon>Eukaryota</taxon>
        <taxon>Metazoa</taxon>
        <taxon>Ecdysozoa</taxon>
        <taxon>Nematoda</taxon>
        <taxon>Chromadorea</taxon>
        <taxon>Rhabditida</taxon>
        <taxon>Rhabditina</taxon>
        <taxon>Rhabditomorpha</taxon>
        <taxon>Rhabditoidea</taxon>
        <taxon>Rhabditidae</taxon>
        <taxon>Diploscapter</taxon>
    </lineage>
</organism>
<dbReference type="AlphaFoldDB" id="A0A2A2M2K8"/>
<sequence length="105" mass="10769">MVVGPFRTTTAPVRRAAARARSSKEPALSPNRALNSPACGVRMTGWDRPASVSGSSRCSASPSMISARSSAAISALRRCRASSSRPSPGPIRMAPIRGSVSASAS</sequence>